<dbReference type="KEGG" id="epa:110243419"/>
<proteinExistence type="predicted"/>
<evidence type="ECO:0000313" key="2">
    <source>
        <dbReference type="Proteomes" id="UP000887567"/>
    </source>
</evidence>
<protein>
    <submittedName>
        <fullName evidence="1">Uncharacterized protein</fullName>
    </submittedName>
</protein>
<name>A0A913XJD1_EXADI</name>
<reference evidence="1" key="1">
    <citation type="submission" date="2022-11" db="UniProtKB">
        <authorList>
            <consortium name="EnsemblMetazoa"/>
        </authorList>
    </citation>
    <scope>IDENTIFICATION</scope>
</reference>
<sequence>MTERPISRRNKHGFLSDISTSQDEGFIEITLIYNNNDYTVKLPQGADRMTICSEIKRQTGVKGAFYLFDGGKFYLHSSSLTLSNINKVLAGKLEVRGGDWMNKGGDSVWYYYSQTLRPDVKQQLEKRQFVPSDQPP</sequence>
<evidence type="ECO:0000313" key="1">
    <source>
        <dbReference type="EnsemblMetazoa" id="XP_020905177.1"/>
    </source>
</evidence>
<keyword evidence="2" id="KW-1185">Reference proteome</keyword>
<dbReference type="OrthoDB" id="5973323at2759"/>
<accession>A0A913XJD1</accession>
<dbReference type="Proteomes" id="UP000887567">
    <property type="component" value="Unplaced"/>
</dbReference>
<dbReference type="EnsemblMetazoa" id="XM_021049518.2">
    <property type="protein sequence ID" value="XP_020905177.1"/>
    <property type="gene ID" value="LOC110243419"/>
</dbReference>
<dbReference type="RefSeq" id="XP_020905177.1">
    <property type="nucleotide sequence ID" value="XM_021049518.2"/>
</dbReference>
<dbReference type="GeneID" id="110243419"/>
<organism evidence="1 2">
    <name type="scientific">Exaiptasia diaphana</name>
    <name type="common">Tropical sea anemone</name>
    <name type="synonym">Aiptasia pulchella</name>
    <dbReference type="NCBI Taxonomy" id="2652724"/>
    <lineage>
        <taxon>Eukaryota</taxon>
        <taxon>Metazoa</taxon>
        <taxon>Cnidaria</taxon>
        <taxon>Anthozoa</taxon>
        <taxon>Hexacorallia</taxon>
        <taxon>Actiniaria</taxon>
        <taxon>Aiptasiidae</taxon>
        <taxon>Exaiptasia</taxon>
    </lineage>
</organism>
<dbReference type="OMA" id="MTICSEI"/>
<dbReference type="AlphaFoldDB" id="A0A913XJD1"/>